<sequence length="156" mass="16078">MAEEGRLRGHVGQDVSGIRAVAGLADQAERLDVEALGHPVLVLIEEHPAGKLCQSGHRGEELAAYRSGVAAGQQRGDGAVQMVGEPGRSMAAAVGPIEGDEFQACSVQPLHISHAYRSVAGGTAGSGMWRGGEVPVKAGSDSSAGHERRIVRCPPV</sequence>
<accession>A0ABT1JW28</accession>
<organism evidence="1 2">
    <name type="scientific">Nonomuraea roseoviolacea subsp. carminata</name>
    <dbReference type="NCBI Taxonomy" id="160689"/>
    <lineage>
        <taxon>Bacteria</taxon>
        <taxon>Bacillati</taxon>
        <taxon>Actinomycetota</taxon>
        <taxon>Actinomycetes</taxon>
        <taxon>Streptosporangiales</taxon>
        <taxon>Streptosporangiaceae</taxon>
        <taxon>Nonomuraea</taxon>
    </lineage>
</organism>
<proteinExistence type="predicted"/>
<evidence type="ECO:0000313" key="2">
    <source>
        <dbReference type="Proteomes" id="UP001320766"/>
    </source>
</evidence>
<dbReference type="Proteomes" id="UP001320766">
    <property type="component" value="Unassembled WGS sequence"/>
</dbReference>
<name>A0ABT1JW28_9ACTN</name>
<dbReference type="RefSeq" id="WP_253767231.1">
    <property type="nucleotide sequence ID" value="NZ_BAAAVE010000019.1"/>
</dbReference>
<protein>
    <submittedName>
        <fullName evidence="1">Uncharacterized protein</fullName>
    </submittedName>
</protein>
<comment type="caution">
    <text evidence="1">The sequence shown here is derived from an EMBL/GenBank/DDBJ whole genome shotgun (WGS) entry which is preliminary data.</text>
</comment>
<keyword evidence="2" id="KW-1185">Reference proteome</keyword>
<dbReference type="EMBL" id="JAMZEC010000001">
    <property type="protein sequence ID" value="MCP2345564.1"/>
    <property type="molecule type" value="Genomic_DNA"/>
</dbReference>
<evidence type="ECO:0000313" key="1">
    <source>
        <dbReference type="EMBL" id="MCP2345564.1"/>
    </source>
</evidence>
<gene>
    <name evidence="1" type="ORF">HD595_001686</name>
</gene>
<reference evidence="1 2" key="1">
    <citation type="submission" date="2022-06" db="EMBL/GenBank/DDBJ databases">
        <title>Sequencing the genomes of 1000 actinobacteria strains.</title>
        <authorList>
            <person name="Klenk H.-P."/>
        </authorList>
    </citation>
    <scope>NUCLEOTIDE SEQUENCE [LARGE SCALE GENOMIC DNA]</scope>
    <source>
        <strain evidence="1 2">DSM 44170</strain>
    </source>
</reference>